<gene>
    <name evidence="5" type="ORF">CORMATOL_02791</name>
</gene>
<protein>
    <submittedName>
        <fullName evidence="5">RHS repeat-associated core domain protein</fullName>
    </submittedName>
</protein>
<feature type="compositionally biased region" description="Low complexity" evidence="2">
    <location>
        <begin position="1309"/>
        <end position="1324"/>
    </location>
</feature>
<dbReference type="NCBIfam" id="TIGR03696">
    <property type="entry name" value="Rhs_assc_core"/>
    <property type="match status" value="1"/>
</dbReference>
<dbReference type="Pfam" id="PF25023">
    <property type="entry name" value="TEN_YD-shell"/>
    <property type="match status" value="1"/>
</dbReference>
<dbReference type="PANTHER" id="PTHR32305">
    <property type="match status" value="1"/>
</dbReference>
<dbReference type="Gene3D" id="2.180.10.10">
    <property type="entry name" value="RHS repeat-associated core"/>
    <property type="match status" value="4"/>
</dbReference>
<feature type="compositionally biased region" description="Basic and acidic residues" evidence="2">
    <location>
        <begin position="507"/>
        <end position="532"/>
    </location>
</feature>
<dbReference type="Proteomes" id="UP000006247">
    <property type="component" value="Unassembled WGS sequence"/>
</dbReference>
<dbReference type="InterPro" id="IPR006530">
    <property type="entry name" value="YD"/>
</dbReference>
<name>C0E703_9CORY</name>
<dbReference type="PANTHER" id="PTHR32305:SF15">
    <property type="entry name" value="PROTEIN RHSA-RELATED"/>
    <property type="match status" value="1"/>
</dbReference>
<organism evidence="5 6">
    <name type="scientific">Corynebacterium matruchotii ATCC 33806</name>
    <dbReference type="NCBI Taxonomy" id="566549"/>
    <lineage>
        <taxon>Bacteria</taxon>
        <taxon>Bacillati</taxon>
        <taxon>Actinomycetota</taxon>
        <taxon>Actinomycetes</taxon>
        <taxon>Mycobacteriales</taxon>
        <taxon>Corynebacteriaceae</taxon>
        <taxon>Corynebacterium</taxon>
    </lineage>
</organism>
<evidence type="ECO:0000259" key="4">
    <source>
        <dbReference type="Pfam" id="PF25023"/>
    </source>
</evidence>
<dbReference type="Pfam" id="PF20148">
    <property type="entry name" value="DUF6531"/>
    <property type="match status" value="1"/>
</dbReference>
<dbReference type="HOGENOM" id="CLU_241128_0_0_11"/>
<feature type="region of interest" description="Disordered" evidence="2">
    <location>
        <begin position="1595"/>
        <end position="1647"/>
    </location>
</feature>
<evidence type="ECO:0000259" key="3">
    <source>
        <dbReference type="Pfam" id="PF20148"/>
    </source>
</evidence>
<feature type="region of interest" description="Disordered" evidence="2">
    <location>
        <begin position="1392"/>
        <end position="1433"/>
    </location>
</feature>
<feature type="compositionally biased region" description="Polar residues" evidence="2">
    <location>
        <begin position="1392"/>
        <end position="1401"/>
    </location>
</feature>
<dbReference type="EMBL" id="ACEB01000048">
    <property type="protein sequence ID" value="EEG25704.1"/>
    <property type="molecule type" value="Genomic_DNA"/>
</dbReference>
<reference evidence="5 6" key="1">
    <citation type="submission" date="2009-01" db="EMBL/GenBank/DDBJ databases">
        <authorList>
            <person name="Fulton L."/>
            <person name="Clifton S."/>
            <person name="Chinwalla A.T."/>
            <person name="Mitreva M."/>
            <person name="Sodergren E."/>
            <person name="Weinstock G."/>
            <person name="Clifton S."/>
            <person name="Dooling D.J."/>
            <person name="Fulton B."/>
            <person name="Minx P."/>
            <person name="Pepin K.H."/>
            <person name="Johnson M."/>
            <person name="Bhonagiri V."/>
            <person name="Nash W.E."/>
            <person name="Mardis E.R."/>
            <person name="Wilson R.K."/>
        </authorList>
    </citation>
    <scope>NUCLEOTIDE SEQUENCE [LARGE SCALE GENOMIC DNA]</scope>
    <source>
        <strain evidence="5 6">ATCC 33806</strain>
    </source>
</reference>
<feature type="domain" description="DUF6531" evidence="3">
    <location>
        <begin position="351"/>
        <end position="422"/>
    </location>
</feature>
<comment type="caution">
    <text evidence="5">The sequence shown here is derived from an EMBL/GenBank/DDBJ whole genome shotgun (WGS) entry which is preliminary data.</text>
</comment>
<evidence type="ECO:0000313" key="5">
    <source>
        <dbReference type="EMBL" id="EEG25704.1"/>
    </source>
</evidence>
<feature type="region of interest" description="Disordered" evidence="2">
    <location>
        <begin position="507"/>
        <end position="604"/>
    </location>
</feature>
<dbReference type="RefSeq" id="WP_005523186.1">
    <property type="nucleotide sequence ID" value="NZ_EQ973332.1"/>
</dbReference>
<keyword evidence="1" id="KW-0677">Repeat</keyword>
<sequence length="1974" mass="214599">MPVLPLKPFLAYKQSEFRIGGNPAEVFEFARRWRVFAENALTTAASLRMINDGGFLGSEGDRYRELIHGEFPKHLTITGEAHRGVSTAVTQYAEALTSAQTQMNALAATAAIDHTAVQTAVANYNLCEANVVRAAATAKIATATAVATAAVPGVNAVTASTATAAQSELAAAQAAFEAAKAEHLRATTVFDADVAKGAGIKATLSTEVQATVTAIRSQARKRFEENPNWVEEKWEAFKDWVSKHADLLRDISNALQSIGGLLVSSPIFGMPLKTLGLELKGLLCLTGNCSWQEFASDMATFLPRGKLLDALKGTRPGKALSEALGAAKEKLGLNGPKNLCRGNECKLPGMEPVDMTTGAMIDSATDVRISGMLPMVVARDTDSGMDTSRVFGPGWNTTLDCRIEILPGQILMMTPDGALLEFPPAPVDGSEVGDAGRPWRLCFVDGAYRVRNIQEGVTYVFGVAGSEAHEGMPCYRPEGPVPDYTITGDAPKNYVYCLDEETGELTRRERTIDDDTQHHDGVADKTHAHDMNNADMNGGADSTGVSTSDVHNSATPVNDSTVSQNSPDNDQANTDKPQSSADNPQDDSGIADNADTNADDPGVWEASNSFVNMLSPGSVADTFNLGVEVQLSTVVHHSGAWIEYDYEQSTGHLVSMRRSDGTLLEFKWHNRISRLLSIWVKNEETHPGLEPFRLASYNYDGKGRLLKVINSAAGALRYYYDDEHRPTRWTDRNGHSYHYRFDDQGRVIAQVGSGGMFPNVAVWLKDTGDDAPEDGTVCVALECAGEFHGDPTEIGDTCINEYFDRLDQLPLANLLREKGLQGVGLTGRGRTSTRDDASWSVPEELLRDEFLGDIRPTVYRSTPAGDVWRVITPEGVVTDREFDEHHQIVKETSNTGVVTTIDRDEYGTITRIDFGDGTTETITPGAWGEPIQVTSRDGLITEYEVDAAGMVTSITDPLGVVTRFEYDWRATGIVPQATITPSGLVRMTECDNAGRPVASTNPAGRRSSVTRDVRGLVTEVIDPVGNVTTIEYSPEGWVTKVINPDGSERSGTYDGEGNLIEAMNEAGAKTTTRYTVFDKVSSVTLPNGGITRYTYNTQMEPITVTNADGHTWQLSYDLDGSIVKEVDYNGLVTESHATPDKLRLDVTTGAGTMTTMFDPYGRMTETFDDQGNATTYQRDALGKITKVTNRWCTTDYSYDEYGRSLAETTTLYSGESHTMAFTYGRLGGVEAITHTLPDGKQVSETPLFDEQGVLRNSTYTLGNTEIASLSFGVDDTGRRSWAHVGSIIRSFDYDQNSRLVRDRVHALTPGNNSNNNSHGVGPVNTATGLNDAGSHDSSQHQDEHSAVGVIDRVFTWRADDVITQITDQIRGVETSYDVDPMGRVTRVIHQHASGTATQNMPQGDRAGASPRAQYPQASSSQSNQCGMPGGEESYSYSQAGVLTKLHPDVTKRWADDVDTYGGTMPHQVGRTKFTYDKAGRVTQTVTKRLSKKPLVKHFYYDNGTQPVGYEDSDHPGTGWRYLYDGVCRRVGKEQINTTTGEVTSRIMFLHEGDMLFGEYHTVNTMNLHMVGSAVLWPTDPGTGEILGQITINTNTNTTGSTAHQDGGTGYYPGGYSGGTGADNSADDPYNQHNNPHGGYSDGPYHHGASTTGDGAGGVLGWPQQRVDAVFYSMVCDLAGAPKELINPTTGEVVGYATYTLFGKRHWAGMVSTPLLFTGQYEDTESGWVYNRFRYYDPHAGVYNAQDPLGLLANLGTAQGYVTNPVIWVDVLGLQSCENNRENNELWEKLEEERGQHDGTVPMDHIVGGRVRDNVVSGYHSFEKRTEVADMIKSGEAALPPGGKTFFPQFKDGDEGLKEWLGDANKGVVHDTIFNPDRVEPNGRWGTVLYKKVTLPENAIVPKDFEPNSGSRTVELAVYIGKARTIPESQLQPGQLQPTFKINSVFPTQGDGVTEVLADGKVVNKGFPKVGDGND</sequence>
<accession>C0E703</accession>
<evidence type="ECO:0000256" key="2">
    <source>
        <dbReference type="SAM" id="MobiDB-lite"/>
    </source>
</evidence>
<dbReference type="InterPro" id="IPR045351">
    <property type="entry name" value="DUF6531"/>
</dbReference>
<dbReference type="InterPro" id="IPR031325">
    <property type="entry name" value="RHS_repeat"/>
</dbReference>
<evidence type="ECO:0000256" key="1">
    <source>
        <dbReference type="ARBA" id="ARBA00022737"/>
    </source>
</evidence>
<feature type="compositionally biased region" description="Gly residues" evidence="2">
    <location>
        <begin position="1606"/>
        <end position="1620"/>
    </location>
</feature>
<dbReference type="NCBIfam" id="TIGR01643">
    <property type="entry name" value="YD_repeat_2x"/>
    <property type="match status" value="6"/>
</dbReference>
<dbReference type="InterPro" id="IPR022385">
    <property type="entry name" value="Rhs_assc_core"/>
</dbReference>
<feature type="compositionally biased region" description="Polar residues" evidence="2">
    <location>
        <begin position="1415"/>
        <end position="1425"/>
    </location>
</feature>
<feature type="region of interest" description="Disordered" evidence="2">
    <location>
        <begin position="1306"/>
        <end position="1344"/>
    </location>
</feature>
<dbReference type="Pfam" id="PF05593">
    <property type="entry name" value="RHS_repeat"/>
    <property type="match status" value="2"/>
</dbReference>
<evidence type="ECO:0000313" key="6">
    <source>
        <dbReference type="Proteomes" id="UP000006247"/>
    </source>
</evidence>
<feature type="domain" description="Teneurin-like YD-shell" evidence="4">
    <location>
        <begin position="1026"/>
        <end position="1225"/>
    </location>
</feature>
<proteinExistence type="predicted"/>
<feature type="compositionally biased region" description="Basic and acidic residues" evidence="2">
    <location>
        <begin position="1333"/>
        <end position="1344"/>
    </location>
</feature>
<dbReference type="InterPro" id="IPR056823">
    <property type="entry name" value="TEN-like_YD-shell"/>
</dbReference>
<dbReference type="InterPro" id="IPR050708">
    <property type="entry name" value="T6SS_VgrG/RHS"/>
</dbReference>
<feature type="compositionally biased region" description="Polar residues" evidence="2">
    <location>
        <begin position="543"/>
        <end position="583"/>
    </location>
</feature>